<dbReference type="PANTHER" id="PTHR42791">
    <property type="entry name" value="GNAT FAMILY ACETYLTRANSFERASE"/>
    <property type="match status" value="1"/>
</dbReference>
<evidence type="ECO:0000313" key="3">
    <source>
        <dbReference type="Proteomes" id="UP000249619"/>
    </source>
</evidence>
<dbReference type="InterPro" id="IPR016181">
    <property type="entry name" value="Acyl_CoA_acyltransferase"/>
</dbReference>
<dbReference type="SUPFAM" id="SSF55729">
    <property type="entry name" value="Acyl-CoA N-acyltransferases (Nat)"/>
    <property type="match status" value="1"/>
</dbReference>
<dbReference type="PROSITE" id="PS51186">
    <property type="entry name" value="GNAT"/>
    <property type="match status" value="1"/>
</dbReference>
<dbReference type="EMBL" id="QGDH01000035">
    <property type="protein sequence ID" value="RAR13452.1"/>
    <property type="molecule type" value="Genomic_DNA"/>
</dbReference>
<name>A0A364N840_STELY</name>
<evidence type="ECO:0000259" key="1">
    <source>
        <dbReference type="PROSITE" id="PS51186"/>
    </source>
</evidence>
<dbReference type="PANTHER" id="PTHR42791:SF16">
    <property type="entry name" value="N-ACETYLTRANSFERASE DOMAIN-CONTAINING PROTEIN"/>
    <property type="match status" value="1"/>
</dbReference>
<feature type="domain" description="N-acetyltransferase" evidence="1">
    <location>
        <begin position="90"/>
        <end position="225"/>
    </location>
</feature>
<organism evidence="2 3">
    <name type="scientific">Stemphylium lycopersici</name>
    <name type="common">Tomato gray leaf spot disease fungus</name>
    <name type="synonym">Thyrospora lycopersici</name>
    <dbReference type="NCBI Taxonomy" id="183478"/>
    <lineage>
        <taxon>Eukaryota</taxon>
        <taxon>Fungi</taxon>
        <taxon>Dikarya</taxon>
        <taxon>Ascomycota</taxon>
        <taxon>Pezizomycotina</taxon>
        <taxon>Dothideomycetes</taxon>
        <taxon>Pleosporomycetidae</taxon>
        <taxon>Pleosporales</taxon>
        <taxon>Pleosporineae</taxon>
        <taxon>Pleosporaceae</taxon>
        <taxon>Stemphylium</taxon>
    </lineage>
</organism>
<reference evidence="3" key="1">
    <citation type="submission" date="2018-05" db="EMBL/GenBank/DDBJ databases">
        <title>Draft genome sequence of Stemphylium lycopersici strain CIDEFI 213.</title>
        <authorList>
            <person name="Medina R."/>
            <person name="Franco M.E.E."/>
            <person name="Lucentini C.G."/>
            <person name="Saparrat M.C.N."/>
            <person name="Balatti P.A."/>
        </authorList>
    </citation>
    <scope>NUCLEOTIDE SEQUENCE [LARGE SCALE GENOMIC DNA]</scope>
    <source>
        <strain evidence="3">CIDEFI 213</strain>
    </source>
</reference>
<dbReference type="Pfam" id="PF00583">
    <property type="entry name" value="Acetyltransf_1"/>
    <property type="match status" value="1"/>
</dbReference>
<protein>
    <recommendedName>
        <fullName evidence="1">N-acetyltransferase domain-containing protein</fullName>
    </recommendedName>
</protein>
<gene>
    <name evidence="2" type="ORF">DDE83_003183</name>
</gene>
<dbReference type="CDD" id="cd04301">
    <property type="entry name" value="NAT_SF"/>
    <property type="match status" value="1"/>
</dbReference>
<dbReference type="InterPro" id="IPR000182">
    <property type="entry name" value="GNAT_dom"/>
</dbReference>
<accession>A0A364N840</accession>
<dbReference type="GO" id="GO:0016747">
    <property type="term" value="F:acyltransferase activity, transferring groups other than amino-acyl groups"/>
    <property type="evidence" value="ECO:0007669"/>
    <property type="project" value="InterPro"/>
</dbReference>
<dbReference type="AlphaFoldDB" id="A0A364N840"/>
<dbReference type="Gene3D" id="3.40.630.30">
    <property type="match status" value="1"/>
</dbReference>
<sequence>MTSAVRLREAQPSDEPAIVEVCTRAFFDEDLFGRIIHPHRASYPDDVQIFWHNFIRHDWSSPHSKVIVVTTPIKNKDQEQQQEQVIGAAIWLRQGTDTGAEQIQKQWSDPTPHWPSFDSTRVNCALDPSKANILKDSAPYTAHYWADSLASNWYLALCGVDPAFSRRGVGRLLVKWGLDQAREEGVAASVISSEGSNPFYLTCGFDAVVGNASEGEGNPMAEAGVKGGDILFMWAREGEVKG</sequence>
<dbReference type="STRING" id="183478.A0A364N840"/>
<keyword evidence="3" id="KW-1185">Reference proteome</keyword>
<dbReference type="Proteomes" id="UP000249619">
    <property type="component" value="Unassembled WGS sequence"/>
</dbReference>
<evidence type="ECO:0000313" key="2">
    <source>
        <dbReference type="EMBL" id="RAR13452.1"/>
    </source>
</evidence>
<comment type="caution">
    <text evidence="2">The sequence shown here is derived from an EMBL/GenBank/DDBJ whole genome shotgun (WGS) entry which is preliminary data.</text>
</comment>
<dbReference type="InterPro" id="IPR052523">
    <property type="entry name" value="Trichothecene_AcTrans"/>
</dbReference>
<proteinExistence type="predicted"/>